<dbReference type="GO" id="GO:0005737">
    <property type="term" value="C:cytoplasm"/>
    <property type="evidence" value="ECO:0007669"/>
    <property type="project" value="TreeGrafter"/>
</dbReference>
<evidence type="ECO:0000313" key="2">
    <source>
        <dbReference type="EMBL" id="GEU81428.1"/>
    </source>
</evidence>
<dbReference type="SUPFAM" id="SSF51735">
    <property type="entry name" value="NAD(P)-binding Rossmann-fold domains"/>
    <property type="match status" value="1"/>
</dbReference>
<dbReference type="InterPro" id="IPR036291">
    <property type="entry name" value="NAD(P)-bd_dom_sf"/>
</dbReference>
<dbReference type="PANTHER" id="PTHR43735">
    <property type="entry name" value="APOPTOSIS-INDUCING FACTOR 1"/>
    <property type="match status" value="1"/>
</dbReference>
<protein>
    <submittedName>
        <fullName evidence="2">Apoptosis-inducing factor homolog B-like</fullName>
    </submittedName>
</protein>
<dbReference type="EMBL" id="BKCJ010008277">
    <property type="protein sequence ID" value="GEU81428.1"/>
    <property type="molecule type" value="Genomic_DNA"/>
</dbReference>
<dbReference type="Gene3D" id="3.40.50.720">
    <property type="entry name" value="NAD(P)-binding Rossmann-like Domain"/>
    <property type="match status" value="1"/>
</dbReference>
<evidence type="ECO:0000259" key="1">
    <source>
        <dbReference type="Pfam" id="PF03721"/>
    </source>
</evidence>
<reference evidence="2" key="1">
    <citation type="journal article" date="2019" name="Sci. Rep.">
        <title>Draft genome of Tanacetum cinerariifolium, the natural source of mosquito coil.</title>
        <authorList>
            <person name="Yamashiro T."/>
            <person name="Shiraishi A."/>
            <person name="Satake H."/>
            <person name="Nakayama K."/>
        </authorList>
    </citation>
    <scope>NUCLEOTIDE SEQUENCE</scope>
</reference>
<dbReference type="GO" id="GO:0050660">
    <property type="term" value="F:flavin adenine dinucleotide binding"/>
    <property type="evidence" value="ECO:0007669"/>
    <property type="project" value="TreeGrafter"/>
</dbReference>
<dbReference type="GO" id="GO:0004174">
    <property type="term" value="F:electron-transferring-flavoprotein dehydrogenase activity"/>
    <property type="evidence" value="ECO:0007669"/>
    <property type="project" value="TreeGrafter"/>
</dbReference>
<dbReference type="Gene3D" id="3.50.50.100">
    <property type="match status" value="1"/>
</dbReference>
<dbReference type="PANTHER" id="PTHR43735:SF26">
    <property type="entry name" value="APOPTOSIS-INDUCING FACTOR HOMOLOG B-LIKE"/>
    <property type="match status" value="1"/>
</dbReference>
<feature type="non-terminal residue" evidence="2">
    <location>
        <position position="332"/>
    </location>
</feature>
<proteinExistence type="predicted"/>
<dbReference type="GO" id="GO:0051287">
    <property type="term" value="F:NAD binding"/>
    <property type="evidence" value="ECO:0007669"/>
    <property type="project" value="InterPro"/>
</dbReference>
<dbReference type="InterPro" id="IPR001732">
    <property type="entry name" value="UDP-Glc/GDP-Man_DH_N"/>
</dbReference>
<dbReference type="Pfam" id="PF03721">
    <property type="entry name" value="UDPG_MGDP_dh_N"/>
    <property type="match status" value="1"/>
</dbReference>
<dbReference type="GO" id="GO:0016616">
    <property type="term" value="F:oxidoreductase activity, acting on the CH-OH group of donors, NAD or NADP as acceptor"/>
    <property type="evidence" value="ECO:0007669"/>
    <property type="project" value="InterPro"/>
</dbReference>
<accession>A0A6L2N5K8</accession>
<feature type="domain" description="UDP-glucose/GDP-mannose dehydrogenase N-terminal" evidence="1">
    <location>
        <begin position="3"/>
        <end position="72"/>
    </location>
</feature>
<comment type="caution">
    <text evidence="2">The sequence shown here is derived from an EMBL/GenBank/DDBJ whole genome shotgun (WGS) entry which is preliminary data.</text>
</comment>
<sequence length="332" mass="37612">MVKICCIGAGYVGGPTMAVIALKCPDIEVAVVDISIPRITAWNRDRNPIYEPGLDEVVKQCRGKNLMLRNTVRHFENQRWSTMGGQDDMEMVKNLPKGIRRDIKRYLCLDLVKKITLVHKGYMLLEFLGVKASKKTLDWLQSKHVEVKLEQTINLEDVADGSKAYKTSAGETIKADWLGCQWEYDVKGRKNIFAIEDIKNIKEMKQGYFAKKQASVAAKNMKLLLSGGNESKMSAYKPNSAKNFVLLGRNDVVAQLSLTTMIGIVPGLIKSKDLFVGKKKNYMIDEVDEMNVIIDVEYEDVRVCCNFFFDEFQFRVIATLTHRLGRVDPVNS</sequence>
<organism evidence="2">
    <name type="scientific">Tanacetum cinerariifolium</name>
    <name type="common">Dalmatian daisy</name>
    <name type="synonym">Chrysanthemum cinerariifolium</name>
    <dbReference type="NCBI Taxonomy" id="118510"/>
    <lineage>
        <taxon>Eukaryota</taxon>
        <taxon>Viridiplantae</taxon>
        <taxon>Streptophyta</taxon>
        <taxon>Embryophyta</taxon>
        <taxon>Tracheophyta</taxon>
        <taxon>Spermatophyta</taxon>
        <taxon>Magnoliopsida</taxon>
        <taxon>eudicotyledons</taxon>
        <taxon>Gunneridae</taxon>
        <taxon>Pentapetalae</taxon>
        <taxon>asterids</taxon>
        <taxon>campanulids</taxon>
        <taxon>Asterales</taxon>
        <taxon>Asteraceae</taxon>
        <taxon>Asteroideae</taxon>
        <taxon>Anthemideae</taxon>
        <taxon>Anthemidinae</taxon>
        <taxon>Tanacetum</taxon>
    </lineage>
</organism>
<dbReference type="AlphaFoldDB" id="A0A6L2N5K8"/>
<gene>
    <name evidence="2" type="ORF">Tci_053406</name>
</gene>
<name>A0A6L2N5K8_TANCI</name>